<evidence type="ECO:0000313" key="1">
    <source>
        <dbReference type="EMBL" id="GAG91015.1"/>
    </source>
</evidence>
<evidence type="ECO:0008006" key="2">
    <source>
        <dbReference type="Google" id="ProtNLM"/>
    </source>
</evidence>
<accession>X1B7F9</accession>
<feature type="non-terminal residue" evidence="1">
    <location>
        <position position="1"/>
    </location>
</feature>
<comment type="caution">
    <text evidence="1">The sequence shown here is derived from an EMBL/GenBank/DDBJ whole genome shotgun (WGS) entry which is preliminary data.</text>
</comment>
<sequence>DVLLLRPAIIDLNITAPDTRTAGRSTTFTATAGAATLYIELFDSVSGTIIGRAADRKAARNTASMSWSNRVTNRQEASRMFRGWADTLIAFLDKHYTKK</sequence>
<dbReference type="EMBL" id="BART01024577">
    <property type="protein sequence ID" value="GAG91015.1"/>
    <property type="molecule type" value="Genomic_DNA"/>
</dbReference>
<reference evidence="1" key="1">
    <citation type="journal article" date="2014" name="Front. Microbiol.">
        <title>High frequency of phylogenetically diverse reductive dehalogenase-homologous genes in deep subseafloor sedimentary metagenomes.</title>
        <authorList>
            <person name="Kawai M."/>
            <person name="Futagami T."/>
            <person name="Toyoda A."/>
            <person name="Takaki Y."/>
            <person name="Nishi S."/>
            <person name="Hori S."/>
            <person name="Arai W."/>
            <person name="Tsubouchi T."/>
            <person name="Morono Y."/>
            <person name="Uchiyama I."/>
            <person name="Ito T."/>
            <person name="Fujiyama A."/>
            <person name="Inagaki F."/>
            <person name="Takami H."/>
        </authorList>
    </citation>
    <scope>NUCLEOTIDE SEQUENCE</scope>
    <source>
        <strain evidence="1">Expedition CK06-06</strain>
    </source>
</reference>
<organism evidence="1">
    <name type="scientific">marine sediment metagenome</name>
    <dbReference type="NCBI Taxonomy" id="412755"/>
    <lineage>
        <taxon>unclassified sequences</taxon>
        <taxon>metagenomes</taxon>
        <taxon>ecological metagenomes</taxon>
    </lineage>
</organism>
<dbReference type="AlphaFoldDB" id="X1B7F9"/>
<proteinExistence type="predicted"/>
<name>X1B7F9_9ZZZZ</name>
<gene>
    <name evidence="1" type="ORF">S01H4_44340</name>
</gene>
<protein>
    <recommendedName>
        <fullName evidence="2">DUF3313 family protein</fullName>
    </recommendedName>
</protein>